<name>A0A0P1A8S4_PLAHL</name>
<accession>A0A0P1A8S4</accession>
<dbReference type="RefSeq" id="XP_024573160.1">
    <property type="nucleotide sequence ID" value="XM_024722044.1"/>
</dbReference>
<feature type="compositionally biased region" description="Low complexity" evidence="1">
    <location>
        <begin position="162"/>
        <end position="171"/>
    </location>
</feature>
<feature type="compositionally biased region" description="Polar residues" evidence="1">
    <location>
        <begin position="65"/>
        <end position="84"/>
    </location>
</feature>
<sequence>MGNVCVCCKWGRDGHYDENGKQGGWTDQYSKPLVTAKHDLGALESDEADGLIKRKVLMRSPRPGSASTQESDRNYSPSRYQQQYEPHKRSHHKHKVKAASIDSNKYSKGAKFSDDREHPNFHGELPPIHYLSRRIDVNDDREWRTNRSTSLEVQDSAKDFRSSSSPARSPRGIQDAASCVDDDFEGVDPIHGLMRLHQSSPNESLSPKTSSKCGSPHKNSRYGRKHYRADANRK</sequence>
<feature type="compositionally biased region" description="Basic residues" evidence="1">
    <location>
        <begin position="218"/>
        <end position="227"/>
    </location>
</feature>
<evidence type="ECO:0000256" key="1">
    <source>
        <dbReference type="SAM" id="MobiDB-lite"/>
    </source>
</evidence>
<evidence type="ECO:0000313" key="3">
    <source>
        <dbReference type="Proteomes" id="UP000054928"/>
    </source>
</evidence>
<feature type="compositionally biased region" description="Basic residues" evidence="1">
    <location>
        <begin position="88"/>
        <end position="97"/>
    </location>
</feature>
<feature type="region of interest" description="Disordered" evidence="1">
    <location>
        <begin position="145"/>
        <end position="175"/>
    </location>
</feature>
<dbReference type="AlphaFoldDB" id="A0A0P1A8S4"/>
<feature type="compositionally biased region" description="Polar residues" evidence="1">
    <location>
        <begin position="197"/>
        <end position="213"/>
    </location>
</feature>
<dbReference type="OrthoDB" id="129522at2759"/>
<dbReference type="EMBL" id="CCYD01000252">
    <property type="protein sequence ID" value="CEG36791.1"/>
    <property type="molecule type" value="Genomic_DNA"/>
</dbReference>
<organism evidence="2 3">
    <name type="scientific">Plasmopara halstedii</name>
    <name type="common">Downy mildew of sunflower</name>
    <dbReference type="NCBI Taxonomy" id="4781"/>
    <lineage>
        <taxon>Eukaryota</taxon>
        <taxon>Sar</taxon>
        <taxon>Stramenopiles</taxon>
        <taxon>Oomycota</taxon>
        <taxon>Peronosporomycetes</taxon>
        <taxon>Peronosporales</taxon>
        <taxon>Peronosporaceae</taxon>
        <taxon>Plasmopara</taxon>
    </lineage>
</organism>
<dbReference type="Proteomes" id="UP000054928">
    <property type="component" value="Unassembled WGS sequence"/>
</dbReference>
<feature type="region of interest" description="Disordered" evidence="1">
    <location>
        <begin position="190"/>
        <end position="234"/>
    </location>
</feature>
<keyword evidence="3" id="KW-1185">Reference proteome</keyword>
<feature type="region of interest" description="Disordered" evidence="1">
    <location>
        <begin position="53"/>
        <end position="125"/>
    </location>
</feature>
<dbReference type="GeneID" id="36399105"/>
<proteinExistence type="predicted"/>
<evidence type="ECO:0000313" key="2">
    <source>
        <dbReference type="EMBL" id="CEG36791.1"/>
    </source>
</evidence>
<reference evidence="3" key="1">
    <citation type="submission" date="2014-09" db="EMBL/GenBank/DDBJ databases">
        <authorList>
            <person name="Sharma Rahul"/>
            <person name="Thines Marco"/>
        </authorList>
    </citation>
    <scope>NUCLEOTIDE SEQUENCE [LARGE SCALE GENOMIC DNA]</scope>
</reference>
<dbReference type="OMA" id="GRKHYRA"/>
<protein>
    <submittedName>
        <fullName evidence="2">Uncharacterized protein</fullName>
    </submittedName>
</protein>
<feature type="compositionally biased region" description="Basic and acidic residues" evidence="1">
    <location>
        <begin position="111"/>
        <end position="121"/>
    </location>
</feature>